<feature type="region of interest" description="Disordered" evidence="1">
    <location>
        <begin position="340"/>
        <end position="394"/>
    </location>
</feature>
<reference evidence="2" key="1">
    <citation type="submission" date="2023-10" db="EMBL/GenBank/DDBJ databases">
        <authorList>
            <person name="Chen Y."/>
            <person name="Shah S."/>
            <person name="Dougan E. K."/>
            <person name="Thang M."/>
            <person name="Chan C."/>
        </authorList>
    </citation>
    <scope>NUCLEOTIDE SEQUENCE [LARGE SCALE GENOMIC DNA]</scope>
</reference>
<feature type="compositionally biased region" description="Gly residues" evidence="1">
    <location>
        <begin position="362"/>
        <end position="374"/>
    </location>
</feature>
<organism evidence="2 3">
    <name type="scientific">Prorocentrum cordatum</name>
    <dbReference type="NCBI Taxonomy" id="2364126"/>
    <lineage>
        <taxon>Eukaryota</taxon>
        <taxon>Sar</taxon>
        <taxon>Alveolata</taxon>
        <taxon>Dinophyceae</taxon>
        <taxon>Prorocentrales</taxon>
        <taxon>Prorocentraceae</taxon>
        <taxon>Prorocentrum</taxon>
    </lineage>
</organism>
<feature type="compositionally biased region" description="Low complexity" evidence="1">
    <location>
        <begin position="344"/>
        <end position="361"/>
    </location>
</feature>
<gene>
    <name evidence="2" type="ORF">PCOR1329_LOCUS3673</name>
</gene>
<evidence type="ECO:0000313" key="3">
    <source>
        <dbReference type="Proteomes" id="UP001189429"/>
    </source>
</evidence>
<sequence length="394" mass="42301">VSFTDVEIKADLEGLPAAAFSGAPAADRLNWVRFALSVDEAPRAKHDLRFYTSVAAALANLVGSTHPSDYSDVVIRGMITQGIKPNDFPFGAEDYPEAWKLLKFSPAQLVHALRVQGKCVAQAGTAGSSGAGPSSSDVAPAATATDAFAEVMRDFVKQAGSQPKKGLSFSLGTGSELAGKWEAAGRAAADRDRHFVGSADGDDLQAAHRPQWSRTPEIDVVAAGGTWEDRMRASLEMRRARTLEDRVHYVGFATFLGHVMTWGLKICIMKVCSVSEVLGYVFLLTRVAEEFGGVHTAYFYDWLVRREMARSLERGEQIAHFFQRLDREIVRDARDKAQTAIGRAGKAAGKGPAQPAQAKGSSGKGSGKCAGGPKGARPAPVSPVLRRRSRSRAQ</sequence>
<accession>A0ABN9PP83</accession>
<dbReference type="Proteomes" id="UP001189429">
    <property type="component" value="Unassembled WGS sequence"/>
</dbReference>
<dbReference type="EMBL" id="CAUYUJ010000946">
    <property type="protein sequence ID" value="CAK0793343.1"/>
    <property type="molecule type" value="Genomic_DNA"/>
</dbReference>
<keyword evidence="3" id="KW-1185">Reference proteome</keyword>
<comment type="caution">
    <text evidence="2">The sequence shown here is derived from an EMBL/GenBank/DDBJ whole genome shotgun (WGS) entry which is preliminary data.</text>
</comment>
<feature type="compositionally biased region" description="Basic residues" evidence="1">
    <location>
        <begin position="385"/>
        <end position="394"/>
    </location>
</feature>
<evidence type="ECO:0000313" key="2">
    <source>
        <dbReference type="EMBL" id="CAK0793343.1"/>
    </source>
</evidence>
<feature type="compositionally biased region" description="Low complexity" evidence="1">
    <location>
        <begin position="375"/>
        <end position="384"/>
    </location>
</feature>
<protein>
    <submittedName>
        <fullName evidence="2">Uncharacterized protein</fullName>
    </submittedName>
</protein>
<proteinExistence type="predicted"/>
<feature type="non-terminal residue" evidence="2">
    <location>
        <position position="1"/>
    </location>
</feature>
<evidence type="ECO:0000256" key="1">
    <source>
        <dbReference type="SAM" id="MobiDB-lite"/>
    </source>
</evidence>
<name>A0ABN9PP83_9DINO</name>
<feature type="non-terminal residue" evidence="2">
    <location>
        <position position="394"/>
    </location>
</feature>